<reference evidence="1" key="1">
    <citation type="submission" date="2020-06" db="EMBL/GenBank/DDBJ databases">
        <authorList>
            <consortium name="Plant Systems Biology data submission"/>
        </authorList>
    </citation>
    <scope>NUCLEOTIDE SEQUENCE</scope>
    <source>
        <strain evidence="1">D6</strain>
    </source>
</reference>
<accession>A0A9N8E7X3</accession>
<name>A0A9N8E7X3_9STRA</name>
<dbReference type="Proteomes" id="UP001153069">
    <property type="component" value="Unassembled WGS sequence"/>
</dbReference>
<keyword evidence="2" id="KW-1185">Reference proteome</keyword>
<gene>
    <name evidence="1" type="ORF">SEMRO_718_G192181.1</name>
</gene>
<organism evidence="1 2">
    <name type="scientific">Seminavis robusta</name>
    <dbReference type="NCBI Taxonomy" id="568900"/>
    <lineage>
        <taxon>Eukaryota</taxon>
        <taxon>Sar</taxon>
        <taxon>Stramenopiles</taxon>
        <taxon>Ochrophyta</taxon>
        <taxon>Bacillariophyta</taxon>
        <taxon>Bacillariophyceae</taxon>
        <taxon>Bacillariophycidae</taxon>
        <taxon>Naviculales</taxon>
        <taxon>Naviculaceae</taxon>
        <taxon>Seminavis</taxon>
    </lineage>
</organism>
<dbReference type="EMBL" id="CAICTM010000717">
    <property type="protein sequence ID" value="CAB9515475.1"/>
    <property type="molecule type" value="Genomic_DNA"/>
</dbReference>
<dbReference type="AlphaFoldDB" id="A0A9N8E7X3"/>
<evidence type="ECO:0000313" key="1">
    <source>
        <dbReference type="EMBL" id="CAB9515475.1"/>
    </source>
</evidence>
<proteinExistence type="predicted"/>
<comment type="caution">
    <text evidence="1">The sequence shown here is derived from an EMBL/GenBank/DDBJ whole genome shotgun (WGS) entry which is preliminary data.</text>
</comment>
<evidence type="ECO:0000313" key="2">
    <source>
        <dbReference type="Proteomes" id="UP001153069"/>
    </source>
</evidence>
<sequence length="120" mass="13787">MYRFQHLLHDTAQQKVAHCSKPTAVTPVSLVLSKIWHIGPQSSVRDFKRQKSDDRYSTSSSFLRLETWLGWAIFIAAFCFVARLGKTKDPFEQPGTCPNMHPQAVVCNLYRDVNFVFPNK</sequence>
<protein>
    <submittedName>
        <fullName evidence="1">Uncharacterized protein</fullName>
    </submittedName>
</protein>